<keyword evidence="6 7" id="KW-0472">Membrane</keyword>
<evidence type="ECO:0000313" key="9">
    <source>
        <dbReference type="Proteomes" id="UP000794436"/>
    </source>
</evidence>
<evidence type="ECO:0000256" key="4">
    <source>
        <dbReference type="ARBA" id="ARBA00022692"/>
    </source>
</evidence>
<dbReference type="InterPro" id="IPR036259">
    <property type="entry name" value="MFS_trans_sf"/>
</dbReference>
<protein>
    <recommendedName>
        <fullName evidence="10">Transmembrane protein</fullName>
    </recommendedName>
</protein>
<dbReference type="GO" id="GO:0016020">
    <property type="term" value="C:membrane"/>
    <property type="evidence" value="ECO:0007669"/>
    <property type="project" value="UniProtKB-SubCell"/>
</dbReference>
<evidence type="ECO:0000256" key="1">
    <source>
        <dbReference type="ARBA" id="ARBA00004141"/>
    </source>
</evidence>
<feature type="transmembrane region" description="Helical" evidence="7">
    <location>
        <begin position="367"/>
        <end position="389"/>
    </location>
</feature>
<dbReference type="PANTHER" id="PTHR31585:SF5">
    <property type="entry name" value="RNA-BINDING S4 DOMAIN-CONTAINING PROTEIN"/>
    <property type="match status" value="1"/>
</dbReference>
<dbReference type="SUPFAM" id="SSF103473">
    <property type="entry name" value="MFS general substrate transporter"/>
    <property type="match status" value="1"/>
</dbReference>
<evidence type="ECO:0000256" key="7">
    <source>
        <dbReference type="SAM" id="Phobius"/>
    </source>
</evidence>
<dbReference type="EMBL" id="SPLM01000037">
    <property type="protein sequence ID" value="TMW65547.1"/>
    <property type="molecule type" value="Genomic_DNA"/>
</dbReference>
<evidence type="ECO:0000256" key="5">
    <source>
        <dbReference type="ARBA" id="ARBA00022989"/>
    </source>
</evidence>
<feature type="transmembrane region" description="Helical" evidence="7">
    <location>
        <begin position="479"/>
        <end position="501"/>
    </location>
</feature>
<feature type="transmembrane region" description="Helical" evidence="7">
    <location>
        <begin position="522"/>
        <end position="540"/>
    </location>
</feature>
<name>A0A8K1CNC6_PYTOL</name>
<feature type="transmembrane region" description="Helical" evidence="7">
    <location>
        <begin position="78"/>
        <end position="95"/>
    </location>
</feature>
<feature type="transmembrane region" description="Helical" evidence="7">
    <location>
        <begin position="301"/>
        <end position="322"/>
    </location>
</feature>
<comment type="similarity">
    <text evidence="2">Belongs to the major facilitator superfamily. Folate-biopterin transporter (TC 2.A.71) family.</text>
</comment>
<evidence type="ECO:0000256" key="3">
    <source>
        <dbReference type="ARBA" id="ARBA00022448"/>
    </source>
</evidence>
<comment type="subcellular location">
    <subcellularLocation>
        <location evidence="1">Membrane</location>
        <topology evidence="1">Multi-pass membrane protein</topology>
    </subcellularLocation>
</comment>
<comment type="caution">
    <text evidence="8">The sequence shown here is derived from an EMBL/GenBank/DDBJ whole genome shotgun (WGS) entry which is preliminary data.</text>
</comment>
<feature type="transmembrane region" description="Helical" evidence="7">
    <location>
        <begin position="107"/>
        <end position="126"/>
    </location>
</feature>
<keyword evidence="3" id="KW-0813">Transport</keyword>
<evidence type="ECO:0000256" key="6">
    <source>
        <dbReference type="ARBA" id="ARBA00023136"/>
    </source>
</evidence>
<proteinExistence type="inferred from homology"/>
<feature type="transmembrane region" description="Helical" evidence="7">
    <location>
        <begin position="37"/>
        <end position="58"/>
    </location>
</feature>
<dbReference type="OrthoDB" id="166806at2759"/>
<feature type="transmembrane region" description="Helical" evidence="7">
    <location>
        <begin position="410"/>
        <end position="428"/>
    </location>
</feature>
<dbReference type="Proteomes" id="UP000794436">
    <property type="component" value="Unassembled WGS sequence"/>
</dbReference>
<dbReference type="InterPro" id="IPR039309">
    <property type="entry name" value="BT1"/>
</dbReference>
<reference evidence="8" key="1">
    <citation type="submission" date="2019-03" db="EMBL/GenBank/DDBJ databases">
        <title>Long read genome sequence of the mycoparasitic Pythium oligandrum ATCC 38472 isolated from sugarbeet rhizosphere.</title>
        <authorList>
            <person name="Gaulin E."/>
        </authorList>
    </citation>
    <scope>NUCLEOTIDE SEQUENCE</scope>
    <source>
        <strain evidence="8">ATCC 38472_TT</strain>
    </source>
</reference>
<evidence type="ECO:0008006" key="10">
    <source>
        <dbReference type="Google" id="ProtNLM"/>
    </source>
</evidence>
<feature type="transmembrane region" description="Helical" evidence="7">
    <location>
        <begin position="172"/>
        <end position="193"/>
    </location>
</feature>
<keyword evidence="4 7" id="KW-0812">Transmembrane</keyword>
<organism evidence="8 9">
    <name type="scientific">Pythium oligandrum</name>
    <name type="common">Mycoparasitic fungus</name>
    <dbReference type="NCBI Taxonomy" id="41045"/>
    <lineage>
        <taxon>Eukaryota</taxon>
        <taxon>Sar</taxon>
        <taxon>Stramenopiles</taxon>
        <taxon>Oomycota</taxon>
        <taxon>Peronosporomycetes</taxon>
        <taxon>Pythiales</taxon>
        <taxon>Pythiaceae</taxon>
        <taxon>Pythium</taxon>
    </lineage>
</organism>
<keyword evidence="9" id="KW-1185">Reference proteome</keyword>
<sequence>MDAPQPRFPAGNAFFNYQLFGGLRPGGSVSFLTRDNWGYAVSAFLSGYVYAAVTYILLRIPDDELGLNDSTSLKNVLALQWTAVLFVGIISDSWAPGGLRRKPYMLLGWILSSMLWLALFLLFWFVKDRPDEATFTLIIVAFLSLIVATNALDIRVIEFSQQEDLNQRGRLLGSYEILRISGQVAMHVLILIFGEPDSKSLLIHLPFPVEYMFLHLAIVCALPLYGLLQNAEEEKGNGSEPFKMNPFDGFYSSRDQLSALRPMSPIFSGRSASPTTVLAPRTSTRFKATYRSFWQSAKQKVIWQLMAFYCLLFFFSLFEFPGVRQAIQVWASETAASRVRRNCFSDIAFVLMIAIWRRYVVNSNWRILTGTVLIFTSFVFAATSSLVVFDVVRDPWITTVAYVLRAPLRVLTLIAAFVPAIEVAHYGAEGTTFALLGTFQNLVKLLAAECVSQIEQHISALQFPHDVVVKSEPSTQMRAIFGVLGMSIAFMIPVLGLLLLPRQKLDAQQLRVYGGYSSLPRAILAFGFLLSFPGVMYLQISRLDE</sequence>
<gene>
    <name evidence="8" type="ORF">Poli38472_008189</name>
</gene>
<dbReference type="AlphaFoldDB" id="A0A8K1CNC6"/>
<keyword evidence="5 7" id="KW-1133">Transmembrane helix</keyword>
<dbReference type="PANTHER" id="PTHR31585">
    <property type="entry name" value="FOLATE-BIOPTERIN TRANSPORTER 1, CHLOROPLASTIC"/>
    <property type="match status" value="1"/>
</dbReference>
<feature type="transmembrane region" description="Helical" evidence="7">
    <location>
        <begin position="205"/>
        <end position="228"/>
    </location>
</feature>
<evidence type="ECO:0000256" key="2">
    <source>
        <dbReference type="ARBA" id="ARBA00007015"/>
    </source>
</evidence>
<feature type="transmembrane region" description="Helical" evidence="7">
    <location>
        <begin position="133"/>
        <end position="152"/>
    </location>
</feature>
<accession>A0A8K1CNC6</accession>
<evidence type="ECO:0000313" key="8">
    <source>
        <dbReference type="EMBL" id="TMW65547.1"/>
    </source>
</evidence>